<dbReference type="GO" id="GO:0009190">
    <property type="term" value="P:cyclic nucleotide biosynthetic process"/>
    <property type="evidence" value="ECO:0007669"/>
    <property type="project" value="InterPro"/>
</dbReference>
<keyword evidence="2" id="KW-0808">Transferase</keyword>
<keyword evidence="5" id="KW-0067">ATP-binding</keyword>
<dbReference type="SMART" id="SM00044">
    <property type="entry name" value="CYCc"/>
    <property type="match status" value="1"/>
</dbReference>
<dbReference type="GO" id="GO:0004674">
    <property type="term" value="F:protein serine/threonine kinase activity"/>
    <property type="evidence" value="ECO:0007669"/>
    <property type="project" value="TreeGrafter"/>
</dbReference>
<dbReference type="InterPro" id="IPR001054">
    <property type="entry name" value="A/G_cyclase"/>
</dbReference>
<evidence type="ECO:0000256" key="4">
    <source>
        <dbReference type="ARBA" id="ARBA00022777"/>
    </source>
</evidence>
<feature type="domain" description="Guanylate cyclase" evidence="9">
    <location>
        <begin position="174"/>
        <end position="313"/>
    </location>
</feature>
<dbReference type="CDD" id="cd07302">
    <property type="entry name" value="CHD"/>
    <property type="match status" value="1"/>
</dbReference>
<dbReference type="AlphaFoldDB" id="A0A844B7I6"/>
<dbReference type="GO" id="GO:0000160">
    <property type="term" value="P:phosphorelay signal transduction system"/>
    <property type="evidence" value="ECO:0007669"/>
    <property type="project" value="InterPro"/>
</dbReference>
<evidence type="ECO:0000259" key="8">
    <source>
        <dbReference type="PROSITE" id="PS50110"/>
    </source>
</evidence>
<dbReference type="SMART" id="SM00220">
    <property type="entry name" value="S_TKc"/>
    <property type="match status" value="1"/>
</dbReference>
<dbReference type="SUPFAM" id="SSF56112">
    <property type="entry name" value="Protein kinase-like (PK-like)"/>
    <property type="match status" value="1"/>
</dbReference>
<evidence type="ECO:0000259" key="7">
    <source>
        <dbReference type="PROSITE" id="PS50011"/>
    </source>
</evidence>
<name>A0A844B7I6_9BURK</name>
<feature type="modified residue" description="4-aspartylphosphate" evidence="6">
    <location>
        <position position="52"/>
    </location>
</feature>
<comment type="subcellular location">
    <subcellularLocation>
        <location evidence="1">Membrane</location>
        <topology evidence="1">Single-pass membrane protein</topology>
    </subcellularLocation>
</comment>
<dbReference type="SUPFAM" id="SSF55073">
    <property type="entry name" value="Nucleotide cyclase"/>
    <property type="match status" value="1"/>
</dbReference>
<evidence type="ECO:0000256" key="1">
    <source>
        <dbReference type="ARBA" id="ARBA00004167"/>
    </source>
</evidence>
<dbReference type="InterPro" id="IPR011009">
    <property type="entry name" value="Kinase-like_dom_sf"/>
</dbReference>
<dbReference type="Pfam" id="PF00069">
    <property type="entry name" value="Pkinase"/>
    <property type="match status" value="1"/>
</dbReference>
<evidence type="ECO:0000313" key="11">
    <source>
        <dbReference type="Proteomes" id="UP000487350"/>
    </source>
</evidence>
<sequence length="686" mass="74630">MPTVLIVEDDDAIRNNIIRLLKLEGFEIVSAENGQAGLEQALRHKPDVVISDVSMPLMDGFQLLEAIRADRFLASTSVMLLTALDDRASMRRGMTSGADDYLAKPFTRVELLDALQGLLKKKERIDETVESAVKAREDHLRRAFTQSLGGATVADKFGLEAPLGAVPDTVMAATVLFSDIRNFTSLAERLDSAEVAELLTQYFERVCEPVLKNGGRHLKFIGDGLMAVFADTLSGGSPLPAARRSVSAALGMALATHEFRAWLHERFGHRGLPPFAIGVGMHSGEVTICRLGTIHNKETTPIGDTVNVAARLESSSKELGWTVVASSAVLEGAGDGIQTGGMTSLNARGKDGFVDVAEIIGLVTNIEDMRHGMATLTERAQDVRDAVRVNSEITARAVKGALQSKLSAFKDHQFSQGDEPLRLKGYRLTRKIGTGGMTEVFLAVRESDSLPVVLKVLDASGKAVSEHLSRFIQEYTLLSRIDHPHVIRIYDQGFTDDHAYIAMEYFETGDLRAEITKGMSGPRVIEIITQVAQALEAIHQMGVIHRDLKPENIMQRADGSVALADFGIAKSMLQQENMAFTQTRHGDVVGTPYYLSPEQAAGGAITPVSDLYSLGVMMFEMLAGARPYKAETLESLLAQHISAPTPLLPAPHEALQPIVERLMCKKPAERYPSAQALLDDLQAISR</sequence>
<dbReference type="GO" id="GO:0004016">
    <property type="term" value="F:adenylate cyclase activity"/>
    <property type="evidence" value="ECO:0007669"/>
    <property type="project" value="UniProtKB-ARBA"/>
</dbReference>
<keyword evidence="4 10" id="KW-0418">Kinase</keyword>
<evidence type="ECO:0000256" key="3">
    <source>
        <dbReference type="ARBA" id="ARBA00022741"/>
    </source>
</evidence>
<dbReference type="Proteomes" id="UP000487350">
    <property type="component" value="Unassembled WGS sequence"/>
</dbReference>
<dbReference type="PANTHER" id="PTHR43289">
    <property type="entry name" value="MITOGEN-ACTIVATED PROTEIN KINASE KINASE KINASE 20-RELATED"/>
    <property type="match status" value="1"/>
</dbReference>
<feature type="domain" description="Response regulatory" evidence="8">
    <location>
        <begin position="3"/>
        <end position="119"/>
    </location>
</feature>
<proteinExistence type="predicted"/>
<dbReference type="PANTHER" id="PTHR43289:SF6">
    <property type="entry name" value="SERINE_THREONINE-PROTEIN KINASE NEKL-3"/>
    <property type="match status" value="1"/>
</dbReference>
<dbReference type="EMBL" id="WJBU01000009">
    <property type="protein sequence ID" value="MRD47609.1"/>
    <property type="molecule type" value="Genomic_DNA"/>
</dbReference>
<dbReference type="InterPro" id="IPR029787">
    <property type="entry name" value="Nucleotide_cyclase"/>
</dbReference>
<protein>
    <submittedName>
        <fullName evidence="10">Protein kinase</fullName>
    </submittedName>
</protein>
<dbReference type="PROSITE" id="PS50125">
    <property type="entry name" value="GUANYLATE_CYCLASE_2"/>
    <property type="match status" value="1"/>
</dbReference>
<dbReference type="InterPro" id="IPR001789">
    <property type="entry name" value="Sig_transdc_resp-reg_receiver"/>
</dbReference>
<dbReference type="SUPFAM" id="SSF52172">
    <property type="entry name" value="CheY-like"/>
    <property type="match status" value="1"/>
</dbReference>
<keyword evidence="11" id="KW-1185">Reference proteome</keyword>
<dbReference type="PROSITE" id="PS50011">
    <property type="entry name" value="PROTEIN_KINASE_DOM"/>
    <property type="match status" value="1"/>
</dbReference>
<organism evidence="10 11">
    <name type="scientific">Caenimonas koreensis DSM 17982</name>
    <dbReference type="NCBI Taxonomy" id="1121255"/>
    <lineage>
        <taxon>Bacteria</taxon>
        <taxon>Pseudomonadati</taxon>
        <taxon>Pseudomonadota</taxon>
        <taxon>Betaproteobacteria</taxon>
        <taxon>Burkholderiales</taxon>
        <taxon>Comamonadaceae</taxon>
        <taxon>Caenimonas</taxon>
    </lineage>
</organism>
<feature type="domain" description="Protein kinase" evidence="7">
    <location>
        <begin position="426"/>
        <end position="684"/>
    </location>
</feature>
<evidence type="ECO:0000256" key="2">
    <source>
        <dbReference type="ARBA" id="ARBA00022679"/>
    </source>
</evidence>
<dbReference type="Pfam" id="PF00211">
    <property type="entry name" value="Guanylate_cyc"/>
    <property type="match status" value="1"/>
</dbReference>
<dbReference type="Gene3D" id="3.30.70.1230">
    <property type="entry name" value="Nucleotide cyclase"/>
    <property type="match status" value="1"/>
</dbReference>
<dbReference type="Pfam" id="PF00072">
    <property type="entry name" value="Response_reg"/>
    <property type="match status" value="1"/>
</dbReference>
<keyword evidence="3" id="KW-0547">Nucleotide-binding</keyword>
<evidence type="ECO:0000313" key="10">
    <source>
        <dbReference type="EMBL" id="MRD47609.1"/>
    </source>
</evidence>
<evidence type="ECO:0000256" key="6">
    <source>
        <dbReference type="PROSITE-ProRule" id="PRU00169"/>
    </source>
</evidence>
<keyword evidence="6" id="KW-0597">Phosphoprotein</keyword>
<dbReference type="OrthoDB" id="9802500at2"/>
<dbReference type="GO" id="GO:0016020">
    <property type="term" value="C:membrane"/>
    <property type="evidence" value="ECO:0007669"/>
    <property type="project" value="UniProtKB-SubCell"/>
</dbReference>
<dbReference type="SMART" id="SM00448">
    <property type="entry name" value="REC"/>
    <property type="match status" value="1"/>
</dbReference>
<dbReference type="PROSITE" id="PS50110">
    <property type="entry name" value="RESPONSE_REGULATORY"/>
    <property type="match status" value="1"/>
</dbReference>
<reference evidence="10 11" key="1">
    <citation type="submission" date="2019-11" db="EMBL/GenBank/DDBJ databases">
        <title>Caenimonas koreensis gen. nov., sp. nov., isolated from activated sludge.</title>
        <authorList>
            <person name="Seung H.R."/>
        </authorList>
    </citation>
    <scope>NUCLEOTIDE SEQUENCE [LARGE SCALE GENOMIC DNA]</scope>
    <source>
        <strain evidence="10 11">EMB320</strain>
    </source>
</reference>
<dbReference type="RefSeq" id="WP_153584935.1">
    <property type="nucleotide sequence ID" value="NZ_WJBU01000009.1"/>
</dbReference>
<dbReference type="GO" id="GO:0005524">
    <property type="term" value="F:ATP binding"/>
    <property type="evidence" value="ECO:0007669"/>
    <property type="project" value="UniProtKB-KW"/>
</dbReference>
<dbReference type="CDD" id="cd17574">
    <property type="entry name" value="REC_OmpR"/>
    <property type="match status" value="1"/>
</dbReference>
<dbReference type="InterPro" id="IPR011006">
    <property type="entry name" value="CheY-like_superfamily"/>
</dbReference>
<dbReference type="Gene3D" id="3.30.200.20">
    <property type="entry name" value="Phosphorylase Kinase, domain 1"/>
    <property type="match status" value="1"/>
</dbReference>
<gene>
    <name evidence="10" type="ORF">GHT07_09995</name>
</gene>
<dbReference type="Gene3D" id="1.10.510.10">
    <property type="entry name" value="Transferase(Phosphotransferase) domain 1"/>
    <property type="match status" value="1"/>
</dbReference>
<evidence type="ECO:0000259" key="9">
    <source>
        <dbReference type="PROSITE" id="PS50125"/>
    </source>
</evidence>
<accession>A0A844B7I6</accession>
<dbReference type="InterPro" id="IPR000719">
    <property type="entry name" value="Prot_kinase_dom"/>
</dbReference>
<evidence type="ECO:0000256" key="5">
    <source>
        <dbReference type="ARBA" id="ARBA00022840"/>
    </source>
</evidence>
<comment type="caution">
    <text evidence="10">The sequence shown here is derived from an EMBL/GenBank/DDBJ whole genome shotgun (WGS) entry which is preliminary data.</text>
</comment>
<dbReference type="CDD" id="cd14014">
    <property type="entry name" value="STKc_PknB_like"/>
    <property type="match status" value="1"/>
</dbReference>
<dbReference type="Gene3D" id="3.40.50.2300">
    <property type="match status" value="1"/>
</dbReference>